<organism evidence="1 2">
    <name type="scientific">Cordylochernes scorpioides</name>
    <dbReference type="NCBI Taxonomy" id="51811"/>
    <lineage>
        <taxon>Eukaryota</taxon>
        <taxon>Metazoa</taxon>
        <taxon>Ecdysozoa</taxon>
        <taxon>Arthropoda</taxon>
        <taxon>Chelicerata</taxon>
        <taxon>Arachnida</taxon>
        <taxon>Pseudoscorpiones</taxon>
        <taxon>Cheliferoidea</taxon>
        <taxon>Chernetidae</taxon>
        <taxon>Cordylochernes</taxon>
    </lineage>
</organism>
<dbReference type="EMBL" id="CP092886">
    <property type="protein sequence ID" value="UYV84419.1"/>
    <property type="molecule type" value="Genomic_DNA"/>
</dbReference>
<reference evidence="1 2" key="1">
    <citation type="submission" date="2022-03" db="EMBL/GenBank/DDBJ databases">
        <title>A chromosomal length assembly of Cordylochernes scorpioides.</title>
        <authorList>
            <person name="Zeh D."/>
            <person name="Zeh J."/>
        </authorList>
    </citation>
    <scope>NUCLEOTIDE SEQUENCE [LARGE SCALE GENOMIC DNA]</scope>
    <source>
        <strain evidence="1">IN4F17</strain>
        <tissue evidence="1">Whole Body</tissue>
    </source>
</reference>
<evidence type="ECO:0000313" key="2">
    <source>
        <dbReference type="Proteomes" id="UP001235939"/>
    </source>
</evidence>
<sequence>MNGIEEAARSGYKAVVYGILGNRIDDNYEELVQNMLKIYKALGVNLIIKVHYFHSQLDKFPDNLGAYSDEQGERFHEDMKVMKESVECEDVEGQINYPTEFINSLTLRVMPPHRLNSRDEELMPEEKEQSYVVYSKQAAVSRGRTAAYRRRRCTSWETLEGSAKFCRLFRFYFP</sequence>
<evidence type="ECO:0000313" key="1">
    <source>
        <dbReference type="EMBL" id="UYV84419.1"/>
    </source>
</evidence>
<name>A0ABY6LT43_9ARAC</name>
<dbReference type="PANTHER" id="PTHR46114:SF1">
    <property type="entry name" value="ZAD DOMAIN-CONTAINING PROTEIN"/>
    <property type="match status" value="1"/>
</dbReference>
<dbReference type="PANTHER" id="PTHR46114">
    <property type="entry name" value="APPLE DOMAIN-CONTAINING PROTEIN"/>
    <property type="match status" value="1"/>
</dbReference>
<proteinExistence type="predicted"/>
<keyword evidence="2" id="KW-1185">Reference proteome</keyword>
<gene>
    <name evidence="1" type="ORF">LAZ67_X002101</name>
</gene>
<protein>
    <submittedName>
        <fullName evidence="1">POLD1</fullName>
    </submittedName>
</protein>
<dbReference type="Proteomes" id="UP001235939">
    <property type="component" value="Chromosome X"/>
</dbReference>
<accession>A0ABY6LT43</accession>